<sequence length="59" mass="7076">MFLTRFGVAKMFHIDFVYIPKDERSKLDVKTKPCVFLGYGQDEFGYRFYYPVQKKLVQS</sequence>
<gene>
    <name evidence="2" type="ORF">OSB04_020172</name>
</gene>
<evidence type="ECO:0000313" key="2">
    <source>
        <dbReference type="EMBL" id="KAJ9547629.1"/>
    </source>
</evidence>
<dbReference type="Pfam" id="PF25597">
    <property type="entry name" value="SH3_retrovirus"/>
    <property type="match status" value="1"/>
</dbReference>
<dbReference type="InterPro" id="IPR057670">
    <property type="entry name" value="SH3_retrovirus"/>
</dbReference>
<evidence type="ECO:0000313" key="3">
    <source>
        <dbReference type="Proteomes" id="UP001172457"/>
    </source>
</evidence>
<feature type="domain" description="Retroviral polymerase SH3-like" evidence="1">
    <location>
        <begin position="16"/>
        <end position="59"/>
    </location>
</feature>
<comment type="caution">
    <text evidence="2">The sequence shown here is derived from an EMBL/GenBank/DDBJ whole genome shotgun (WGS) entry which is preliminary data.</text>
</comment>
<protein>
    <recommendedName>
        <fullName evidence="1">Retroviral polymerase SH3-like domain-containing protein</fullName>
    </recommendedName>
</protein>
<organism evidence="2 3">
    <name type="scientific">Centaurea solstitialis</name>
    <name type="common">yellow star-thistle</name>
    <dbReference type="NCBI Taxonomy" id="347529"/>
    <lineage>
        <taxon>Eukaryota</taxon>
        <taxon>Viridiplantae</taxon>
        <taxon>Streptophyta</taxon>
        <taxon>Embryophyta</taxon>
        <taxon>Tracheophyta</taxon>
        <taxon>Spermatophyta</taxon>
        <taxon>Magnoliopsida</taxon>
        <taxon>eudicotyledons</taxon>
        <taxon>Gunneridae</taxon>
        <taxon>Pentapetalae</taxon>
        <taxon>asterids</taxon>
        <taxon>campanulids</taxon>
        <taxon>Asterales</taxon>
        <taxon>Asteraceae</taxon>
        <taxon>Carduoideae</taxon>
        <taxon>Cardueae</taxon>
        <taxon>Centaureinae</taxon>
        <taxon>Centaurea</taxon>
    </lineage>
</organism>
<dbReference type="Proteomes" id="UP001172457">
    <property type="component" value="Chromosome 5"/>
</dbReference>
<reference evidence="2" key="1">
    <citation type="submission" date="2023-03" db="EMBL/GenBank/DDBJ databases">
        <title>Chromosome-scale reference genome and RAD-based genetic map of yellow starthistle (Centaurea solstitialis) reveal putative structural variation and QTLs associated with invader traits.</title>
        <authorList>
            <person name="Reatini B."/>
            <person name="Cang F.A."/>
            <person name="Jiang Q."/>
            <person name="Mckibben M.T.W."/>
            <person name="Barker M.S."/>
            <person name="Rieseberg L.H."/>
            <person name="Dlugosch K.M."/>
        </authorList>
    </citation>
    <scope>NUCLEOTIDE SEQUENCE</scope>
    <source>
        <strain evidence="2">CAN-66</strain>
        <tissue evidence="2">Leaf</tissue>
    </source>
</reference>
<dbReference type="AlphaFoldDB" id="A0AA38STC2"/>
<accession>A0AA38STC2</accession>
<name>A0AA38STC2_9ASTR</name>
<evidence type="ECO:0000259" key="1">
    <source>
        <dbReference type="Pfam" id="PF25597"/>
    </source>
</evidence>
<dbReference type="EMBL" id="JARYMX010000005">
    <property type="protein sequence ID" value="KAJ9547629.1"/>
    <property type="molecule type" value="Genomic_DNA"/>
</dbReference>
<proteinExistence type="predicted"/>
<keyword evidence="3" id="KW-1185">Reference proteome</keyword>